<organism evidence="1 2">
    <name type="scientific">Lactobacillus amylovorus</name>
    <dbReference type="NCBI Taxonomy" id="1604"/>
    <lineage>
        <taxon>Bacteria</taxon>
        <taxon>Bacillati</taxon>
        <taxon>Bacillota</taxon>
        <taxon>Bacilli</taxon>
        <taxon>Lactobacillales</taxon>
        <taxon>Lactobacillaceae</taxon>
        <taxon>Lactobacillus</taxon>
    </lineage>
</organism>
<evidence type="ECO:0000313" key="2">
    <source>
        <dbReference type="Proteomes" id="UP001141981"/>
    </source>
</evidence>
<reference evidence="1" key="2">
    <citation type="submission" date="2022-10" db="EMBL/GenBank/DDBJ databases">
        <authorList>
            <person name="Kostovova I."/>
            <person name="Moravkova M."/>
            <person name="Pechar R."/>
        </authorList>
    </citation>
    <scope>NUCLEOTIDE SEQUENCE</scope>
    <source>
        <strain evidence="1">M490A</strain>
    </source>
</reference>
<accession>A0A9X4ABE3</accession>
<dbReference type="RefSeq" id="WP_271880881.1">
    <property type="nucleotide sequence ID" value="NZ_JAOTGY010000029.1"/>
</dbReference>
<protein>
    <submittedName>
        <fullName evidence="1">Helix-turn-helix domain-containing protein</fullName>
    </submittedName>
</protein>
<reference evidence="1" key="1">
    <citation type="journal article" date="2022" name="Microorganisms">
        <title>Antibiotic Susceptibility, Resistance Gene Determinants and Corresponding Genomic Regions in Lactobacillus amylovorus Isolates Derived from Wild Boars and Domestic Pigs.</title>
        <authorList>
            <person name="Moravkova M."/>
            <person name="Kostovova I."/>
            <person name="Kavanova K."/>
            <person name="Pechar R."/>
            <person name="Stanek S."/>
            <person name="Brychta A."/>
            <person name="Zeman M."/>
            <person name="Kubasova T."/>
        </authorList>
    </citation>
    <scope>NUCLEOTIDE SEQUENCE</scope>
    <source>
        <strain evidence="1">M490A</strain>
    </source>
</reference>
<comment type="caution">
    <text evidence="1">The sequence shown here is derived from an EMBL/GenBank/DDBJ whole genome shotgun (WGS) entry which is preliminary data.</text>
</comment>
<evidence type="ECO:0000313" key="1">
    <source>
        <dbReference type="EMBL" id="MDB6258955.1"/>
    </source>
</evidence>
<name>A0A9X4ABE3_LACAM</name>
<dbReference type="Proteomes" id="UP001141981">
    <property type="component" value="Unassembled WGS sequence"/>
</dbReference>
<gene>
    <name evidence="1" type="ORF">ODU72_09860</name>
</gene>
<proteinExistence type="predicted"/>
<dbReference type="Gene3D" id="1.10.10.10">
    <property type="entry name" value="Winged helix-like DNA-binding domain superfamily/Winged helix DNA-binding domain"/>
    <property type="match status" value="1"/>
</dbReference>
<sequence length="320" mass="37002">MLTDGEISVLLEYIQFWNNHGRKTNMIAPRNSAICNVHGISKKTFYKHRKGLVDKGFITVESRKFQPLKDGKHRHAQGQGRQKPAIIRLADWLIKSNKISVVNEQQSQKTEEKAVPKIHRTTAKPISVAELEQYGKDLAVQIGATALVYPKQLERIKGYETKTSKEVIKLVRSYVESHNNSNAWAYYQATLEDLVRNHVNTVTELEAYNPKLAGKTRYQQQELPMMAIVKNKGISKTKYVRGKRVEQGTDWKKKTEEKHLKDARKWLGLEDGQDFPADYQGLTVDEIYHKAYKDTNQNAELQRLQQSFEDLENRKYEDSK</sequence>
<dbReference type="InterPro" id="IPR036388">
    <property type="entry name" value="WH-like_DNA-bd_sf"/>
</dbReference>
<dbReference type="AlphaFoldDB" id="A0A9X4ABE3"/>
<dbReference type="EMBL" id="JAOTGY010000029">
    <property type="protein sequence ID" value="MDB6258955.1"/>
    <property type="molecule type" value="Genomic_DNA"/>
</dbReference>